<dbReference type="EMBL" id="JAZGQO010000002">
    <property type="protein sequence ID" value="KAK6191306.1"/>
    <property type="molecule type" value="Genomic_DNA"/>
</dbReference>
<accession>A0AAN8K8W6</accession>
<proteinExistence type="predicted"/>
<name>A0AAN8K8W6_PATCE</name>
<keyword evidence="2" id="KW-1185">Reference proteome</keyword>
<protein>
    <submittedName>
        <fullName evidence="1">Uncharacterized protein</fullName>
    </submittedName>
</protein>
<comment type="caution">
    <text evidence="1">The sequence shown here is derived from an EMBL/GenBank/DDBJ whole genome shotgun (WGS) entry which is preliminary data.</text>
</comment>
<reference evidence="1 2" key="1">
    <citation type="submission" date="2024-01" db="EMBL/GenBank/DDBJ databases">
        <title>The genome of the rayed Mediterranean limpet Patella caerulea (Linnaeus, 1758).</title>
        <authorList>
            <person name="Anh-Thu Weber A."/>
            <person name="Halstead-Nussloch G."/>
        </authorList>
    </citation>
    <scope>NUCLEOTIDE SEQUENCE [LARGE SCALE GENOMIC DNA]</scope>
    <source>
        <strain evidence="1">AATW-2023a</strain>
        <tissue evidence="1">Whole specimen</tissue>
    </source>
</reference>
<sequence length="97" mass="11134">MAVTFTESFQHFTILYNQMEGRMAQIQNANVTPITKDAELKTRLTRLKTNLQQLESGIYRNQVIAANPPSFYTETDRSFPCVELRTVIKNGQKCTEC</sequence>
<dbReference type="AlphaFoldDB" id="A0AAN8K8W6"/>
<evidence type="ECO:0000313" key="1">
    <source>
        <dbReference type="EMBL" id="KAK6191306.1"/>
    </source>
</evidence>
<gene>
    <name evidence="1" type="ORF">SNE40_003031</name>
</gene>
<organism evidence="1 2">
    <name type="scientific">Patella caerulea</name>
    <name type="common">Rayed Mediterranean limpet</name>
    <dbReference type="NCBI Taxonomy" id="87958"/>
    <lineage>
        <taxon>Eukaryota</taxon>
        <taxon>Metazoa</taxon>
        <taxon>Spiralia</taxon>
        <taxon>Lophotrochozoa</taxon>
        <taxon>Mollusca</taxon>
        <taxon>Gastropoda</taxon>
        <taxon>Patellogastropoda</taxon>
        <taxon>Patelloidea</taxon>
        <taxon>Patellidae</taxon>
        <taxon>Patella</taxon>
    </lineage>
</organism>
<evidence type="ECO:0000313" key="2">
    <source>
        <dbReference type="Proteomes" id="UP001347796"/>
    </source>
</evidence>
<dbReference type="Proteomes" id="UP001347796">
    <property type="component" value="Unassembled WGS sequence"/>
</dbReference>